<dbReference type="Gene3D" id="1.25.40.10">
    <property type="entry name" value="Tetratricopeptide repeat domain"/>
    <property type="match status" value="1"/>
</dbReference>
<dbReference type="InterPro" id="IPR019734">
    <property type="entry name" value="TPR_rpt"/>
</dbReference>
<keyword evidence="5" id="KW-0418">Kinase</keyword>
<evidence type="ECO:0000256" key="4">
    <source>
        <dbReference type="SAM" id="MobiDB-lite"/>
    </source>
</evidence>
<dbReference type="PANTHER" id="PTHR44858">
    <property type="entry name" value="TETRATRICOPEPTIDE REPEAT PROTEIN 6"/>
    <property type="match status" value="1"/>
</dbReference>
<proteinExistence type="predicted"/>
<feature type="repeat" description="TPR" evidence="3">
    <location>
        <begin position="119"/>
        <end position="152"/>
    </location>
</feature>
<dbReference type="InterPro" id="IPR011990">
    <property type="entry name" value="TPR-like_helical_dom_sf"/>
</dbReference>
<keyword evidence="1" id="KW-0677">Repeat</keyword>
<keyword evidence="5" id="KW-0808">Transferase</keyword>
<dbReference type="PANTHER" id="PTHR44858:SF1">
    <property type="entry name" value="UDP-N-ACETYLGLUCOSAMINE--PEPTIDE N-ACETYLGLUCOSAMINYLTRANSFERASE SPINDLY-RELATED"/>
    <property type="match status" value="1"/>
</dbReference>
<keyword evidence="2 3" id="KW-0802">TPR repeat</keyword>
<sequence length="254" mass="27512">MPMAGEHAAGVLGQYDKEVVTAALSLQHVTRGDGFLGAEVRKSTDSESLFAATWGSIGRGELREAKQSIDSALLLDPANEKFYYTRALIYARTAEWRWALADYTQYLNLTQIVAGPQLANAYYSRALCLAKLGHRLQALRDLDRCIKVGPTDEQVTDKDASLVPCAVVARYAMISADPEMGLQAAKEAADEAAAAKRKQASSEAAAGGTDRSSQDTVYEGQCWQVAIHGFGGMHRTRPGEPQDDRCSSIEHASK</sequence>
<keyword evidence="6" id="KW-1185">Reference proteome</keyword>
<protein>
    <submittedName>
        <fullName evidence="5">Serine threonine protein kinase with tpr repeat</fullName>
    </submittedName>
</protein>
<feature type="compositionally biased region" description="Basic and acidic residues" evidence="4">
    <location>
        <begin position="237"/>
        <end position="254"/>
    </location>
</feature>
<dbReference type="EMBL" id="JWZX01003256">
    <property type="protein sequence ID" value="KOO22726.1"/>
    <property type="molecule type" value="Genomic_DNA"/>
</dbReference>
<evidence type="ECO:0000313" key="5">
    <source>
        <dbReference type="EMBL" id="KOO22726.1"/>
    </source>
</evidence>
<comment type="caution">
    <text evidence="5">The sequence shown here is derived from an EMBL/GenBank/DDBJ whole genome shotgun (WGS) entry which is preliminary data.</text>
</comment>
<evidence type="ECO:0000313" key="6">
    <source>
        <dbReference type="Proteomes" id="UP000037460"/>
    </source>
</evidence>
<dbReference type="AlphaFoldDB" id="A0A0M0J7Z8"/>
<dbReference type="Proteomes" id="UP000037460">
    <property type="component" value="Unassembled WGS sequence"/>
</dbReference>
<evidence type="ECO:0000256" key="2">
    <source>
        <dbReference type="ARBA" id="ARBA00022803"/>
    </source>
</evidence>
<dbReference type="OrthoDB" id="1926212at2759"/>
<evidence type="ECO:0000256" key="3">
    <source>
        <dbReference type="PROSITE-ProRule" id="PRU00339"/>
    </source>
</evidence>
<gene>
    <name evidence="5" type="ORF">Ctob_008302</name>
</gene>
<feature type="region of interest" description="Disordered" evidence="4">
    <location>
        <begin position="233"/>
        <end position="254"/>
    </location>
</feature>
<dbReference type="GO" id="GO:0046813">
    <property type="term" value="P:receptor-mediated virion attachment to host cell"/>
    <property type="evidence" value="ECO:0007669"/>
    <property type="project" value="TreeGrafter"/>
</dbReference>
<dbReference type="PROSITE" id="PS50005">
    <property type="entry name" value="TPR"/>
    <property type="match status" value="1"/>
</dbReference>
<evidence type="ECO:0000256" key="1">
    <source>
        <dbReference type="ARBA" id="ARBA00022737"/>
    </source>
</evidence>
<dbReference type="InterPro" id="IPR050498">
    <property type="entry name" value="Ycf3"/>
</dbReference>
<dbReference type="GO" id="GO:0016301">
    <property type="term" value="F:kinase activity"/>
    <property type="evidence" value="ECO:0007669"/>
    <property type="project" value="UniProtKB-KW"/>
</dbReference>
<name>A0A0M0J7Z8_9EUKA</name>
<accession>A0A0M0J7Z8</accession>
<organism evidence="5 6">
    <name type="scientific">Chrysochromulina tobinii</name>
    <dbReference type="NCBI Taxonomy" id="1460289"/>
    <lineage>
        <taxon>Eukaryota</taxon>
        <taxon>Haptista</taxon>
        <taxon>Haptophyta</taxon>
        <taxon>Prymnesiophyceae</taxon>
        <taxon>Prymnesiales</taxon>
        <taxon>Chrysochromulinaceae</taxon>
        <taxon>Chrysochromulina</taxon>
    </lineage>
</organism>
<dbReference type="SMART" id="SM00028">
    <property type="entry name" value="TPR"/>
    <property type="match status" value="3"/>
</dbReference>
<dbReference type="SUPFAM" id="SSF48452">
    <property type="entry name" value="TPR-like"/>
    <property type="match status" value="1"/>
</dbReference>
<reference evidence="6" key="1">
    <citation type="journal article" date="2015" name="PLoS Genet.">
        <title>Genome Sequence and Transcriptome Analyses of Chrysochromulina tobin: Metabolic Tools for Enhanced Algal Fitness in the Prominent Order Prymnesiales (Haptophyceae).</title>
        <authorList>
            <person name="Hovde B.T."/>
            <person name="Deodato C.R."/>
            <person name="Hunsperger H.M."/>
            <person name="Ryken S.A."/>
            <person name="Yost W."/>
            <person name="Jha R.K."/>
            <person name="Patterson J."/>
            <person name="Monnat R.J. Jr."/>
            <person name="Barlow S.B."/>
            <person name="Starkenburg S.R."/>
            <person name="Cattolico R.A."/>
        </authorList>
    </citation>
    <scope>NUCLEOTIDE SEQUENCE</scope>
    <source>
        <strain evidence="6">CCMP291</strain>
    </source>
</reference>